<reference evidence="5" key="1">
    <citation type="submission" date="2022-07" db="EMBL/GenBank/DDBJ databases">
        <title>Enhanced cultured diversity of the mouse gut microbiota enables custom-made synthetic communities.</title>
        <authorList>
            <person name="Afrizal A."/>
        </authorList>
    </citation>
    <scope>NUCLEOTIDE SEQUENCE</scope>
    <source>
        <strain evidence="5">DSM 28593</strain>
    </source>
</reference>
<dbReference type="GO" id="GO:0008747">
    <property type="term" value="F:N-acetylneuraminate lyase activity"/>
    <property type="evidence" value="ECO:0007669"/>
    <property type="project" value="TreeGrafter"/>
</dbReference>
<gene>
    <name evidence="5" type="ORF">NSA47_07895</name>
</gene>
<feature type="active site" description="Proton donor/acceptor" evidence="3">
    <location>
        <position position="133"/>
    </location>
</feature>
<dbReference type="Proteomes" id="UP001205748">
    <property type="component" value="Unassembled WGS sequence"/>
</dbReference>
<evidence type="ECO:0000313" key="5">
    <source>
        <dbReference type="EMBL" id="MCR1898904.1"/>
    </source>
</evidence>
<dbReference type="RefSeq" id="WP_257530703.1">
    <property type="nucleotide sequence ID" value="NZ_JANKAS010000005.1"/>
</dbReference>
<proteinExistence type="inferred from homology"/>
<evidence type="ECO:0000313" key="6">
    <source>
        <dbReference type="Proteomes" id="UP001205748"/>
    </source>
</evidence>
<dbReference type="Pfam" id="PF00701">
    <property type="entry name" value="DHDPS"/>
    <property type="match status" value="1"/>
</dbReference>
<evidence type="ECO:0000256" key="2">
    <source>
        <dbReference type="PIRNR" id="PIRNR001365"/>
    </source>
</evidence>
<dbReference type="AlphaFoldDB" id="A0AAE3L2N8"/>
<dbReference type="InterPro" id="IPR013785">
    <property type="entry name" value="Aldolase_TIM"/>
</dbReference>
<dbReference type="EMBL" id="JANKAS010000005">
    <property type="protein sequence ID" value="MCR1898904.1"/>
    <property type="molecule type" value="Genomic_DNA"/>
</dbReference>
<keyword evidence="6" id="KW-1185">Reference proteome</keyword>
<feature type="binding site" evidence="4">
    <location>
        <position position="207"/>
    </location>
    <ligand>
        <name>pyruvate</name>
        <dbReference type="ChEBI" id="CHEBI:15361"/>
    </ligand>
</feature>
<organism evidence="5 6">
    <name type="scientific">Irregularibacter muris</name>
    <dbReference type="NCBI Taxonomy" id="1796619"/>
    <lineage>
        <taxon>Bacteria</taxon>
        <taxon>Bacillati</taxon>
        <taxon>Bacillota</taxon>
        <taxon>Clostridia</taxon>
        <taxon>Eubacteriales</taxon>
        <taxon>Eubacteriaceae</taxon>
        <taxon>Irregularibacter</taxon>
    </lineage>
</organism>
<comment type="similarity">
    <text evidence="2">Belongs to the DapA family.</text>
</comment>
<dbReference type="Gene3D" id="3.20.20.70">
    <property type="entry name" value="Aldolase class I"/>
    <property type="match status" value="1"/>
</dbReference>
<dbReference type="PRINTS" id="PR00146">
    <property type="entry name" value="DHPICSNTHASE"/>
</dbReference>
<protein>
    <submittedName>
        <fullName evidence="5">Dihydrodipicolinate synthase family protein</fullName>
    </submittedName>
</protein>
<evidence type="ECO:0000256" key="3">
    <source>
        <dbReference type="PIRSR" id="PIRSR001365-1"/>
    </source>
</evidence>
<feature type="active site" description="Schiff-base intermediate with substrate" evidence="3">
    <location>
        <position position="162"/>
    </location>
</feature>
<dbReference type="InterPro" id="IPR002220">
    <property type="entry name" value="DapA-like"/>
</dbReference>
<dbReference type="PIRSF" id="PIRSF001365">
    <property type="entry name" value="DHDPS"/>
    <property type="match status" value="1"/>
</dbReference>
<comment type="caution">
    <text evidence="5">The sequence shown here is derived from an EMBL/GenBank/DDBJ whole genome shotgun (WGS) entry which is preliminary data.</text>
</comment>
<sequence length="298" mass="33878">MRAKWLTPVITAFDKEGNIDHQANKNMYDHLIKNNSDGIVVMGSIGEFFAMNLEQKKELAQLAIEHIHNRTKVIVGTGGMLVKETIELSNYVYDLGADAVMVISPYYFKLAEKDIQLFYDEVAKNTKAKIYMYNFPAITGYNITPEITLNLLNKHSNIIGYKDTVTEMNHTRELINKITKDFPEFEIYSSYDENFAHNVLSGGAGAIGGLSNIIPEICAKWVEAINKKEFHEVEKMQKFINKMMAIYDIANPFVSTLKKAVMLRGVEIKDYCILPLAQVNQEQSSKIKSLMEELEILC</sequence>
<evidence type="ECO:0000256" key="1">
    <source>
        <dbReference type="ARBA" id="ARBA00023239"/>
    </source>
</evidence>
<keyword evidence="1 2" id="KW-0456">Lyase</keyword>
<name>A0AAE3L2N8_9FIRM</name>
<dbReference type="GO" id="GO:0005829">
    <property type="term" value="C:cytosol"/>
    <property type="evidence" value="ECO:0007669"/>
    <property type="project" value="TreeGrafter"/>
</dbReference>
<accession>A0AAE3L2N8</accession>
<evidence type="ECO:0000256" key="4">
    <source>
        <dbReference type="PIRSR" id="PIRSR001365-2"/>
    </source>
</evidence>
<dbReference type="CDD" id="cd00408">
    <property type="entry name" value="DHDPS-like"/>
    <property type="match status" value="1"/>
</dbReference>
<dbReference type="PANTHER" id="PTHR42849">
    <property type="entry name" value="N-ACETYLNEURAMINATE LYASE"/>
    <property type="match status" value="1"/>
</dbReference>
<dbReference type="PANTHER" id="PTHR42849:SF1">
    <property type="entry name" value="N-ACETYLNEURAMINATE LYASE"/>
    <property type="match status" value="1"/>
</dbReference>
<dbReference type="GO" id="GO:0019262">
    <property type="term" value="P:N-acetylneuraminate catabolic process"/>
    <property type="evidence" value="ECO:0007669"/>
    <property type="project" value="TreeGrafter"/>
</dbReference>
<dbReference type="SMART" id="SM01130">
    <property type="entry name" value="DHDPS"/>
    <property type="match status" value="1"/>
</dbReference>
<dbReference type="SUPFAM" id="SSF51569">
    <property type="entry name" value="Aldolase"/>
    <property type="match status" value="1"/>
</dbReference>